<proteinExistence type="predicted"/>
<gene>
    <name evidence="1" type="ORF">ATZ36_12655</name>
</gene>
<dbReference type="Proteomes" id="UP000095237">
    <property type="component" value="Unassembled WGS sequence"/>
</dbReference>
<keyword evidence="2" id="KW-1185">Reference proteome</keyword>
<protein>
    <submittedName>
        <fullName evidence="1">Uncharacterized protein</fullName>
    </submittedName>
</protein>
<organism evidence="1 2">
    <name type="scientific">Endomicrobium trichonymphae</name>
    <dbReference type="NCBI Taxonomy" id="1408204"/>
    <lineage>
        <taxon>Bacteria</taxon>
        <taxon>Pseudomonadati</taxon>
        <taxon>Elusimicrobiota</taxon>
        <taxon>Endomicrobiia</taxon>
        <taxon>Endomicrobiales</taxon>
        <taxon>Endomicrobiaceae</taxon>
        <taxon>Candidatus Endomicrobiellum</taxon>
    </lineage>
</organism>
<dbReference type="AlphaFoldDB" id="A0A1E5IMW1"/>
<accession>A0A1E5IMW1</accession>
<evidence type="ECO:0000313" key="1">
    <source>
        <dbReference type="EMBL" id="OEG71802.1"/>
    </source>
</evidence>
<dbReference type="EMBL" id="LNVX01000063">
    <property type="protein sequence ID" value="OEG71802.1"/>
    <property type="molecule type" value="Genomic_DNA"/>
</dbReference>
<reference evidence="1 2" key="1">
    <citation type="submission" date="2015-11" db="EMBL/GenBank/DDBJ databases">
        <title>Evidence for parallel genomic evolution in an endosymbiosis of termite gut flagellates.</title>
        <authorList>
            <person name="Zheng H."/>
        </authorList>
    </citation>
    <scope>NUCLEOTIDE SEQUENCE [LARGE SCALE GENOMIC DNA]</scope>
    <source>
        <strain evidence="1 2">CET450</strain>
    </source>
</reference>
<comment type="caution">
    <text evidence="1">The sequence shown here is derived from an EMBL/GenBank/DDBJ whole genome shotgun (WGS) entry which is preliminary data.</text>
</comment>
<name>A0A1E5IMW1_ENDTX</name>
<evidence type="ECO:0000313" key="2">
    <source>
        <dbReference type="Proteomes" id="UP000095237"/>
    </source>
</evidence>
<sequence>MQEEKALNYYCVRMPFHLQLFFNNGKSFPYLDKKTQSNLLMFFSIQQKNLFYVMLRGLCPRNIQSFSLSQKPAAFTNELS</sequence>